<protein>
    <submittedName>
        <fullName evidence="1">Putative DNA binding, helix-turn-helix domain containing protein</fullName>
    </submittedName>
</protein>
<evidence type="ECO:0000313" key="1">
    <source>
        <dbReference type="EMBL" id="QJA86506.1"/>
    </source>
</evidence>
<dbReference type="CDD" id="cd00093">
    <property type="entry name" value="HTH_XRE"/>
    <property type="match status" value="1"/>
</dbReference>
<organism evidence="1">
    <name type="scientific">viral metagenome</name>
    <dbReference type="NCBI Taxonomy" id="1070528"/>
    <lineage>
        <taxon>unclassified sequences</taxon>
        <taxon>metagenomes</taxon>
        <taxon>organismal metagenomes</taxon>
    </lineage>
</organism>
<proteinExistence type="predicted"/>
<dbReference type="GO" id="GO:0003677">
    <property type="term" value="F:DNA binding"/>
    <property type="evidence" value="ECO:0007669"/>
    <property type="project" value="InterPro"/>
</dbReference>
<dbReference type="Gene3D" id="1.10.260.40">
    <property type="entry name" value="lambda repressor-like DNA-binding domains"/>
    <property type="match status" value="1"/>
</dbReference>
<name>A0A6M3KWK3_9ZZZZ</name>
<dbReference type="SUPFAM" id="SSF47413">
    <property type="entry name" value="lambda repressor-like DNA-binding domains"/>
    <property type="match status" value="1"/>
</dbReference>
<dbReference type="InterPro" id="IPR010982">
    <property type="entry name" value="Lambda_DNA-bd_dom_sf"/>
</dbReference>
<accession>A0A6M3KWK3</accession>
<reference evidence="1" key="1">
    <citation type="submission" date="2020-03" db="EMBL/GenBank/DDBJ databases">
        <title>The deep terrestrial virosphere.</title>
        <authorList>
            <person name="Holmfeldt K."/>
            <person name="Nilsson E."/>
            <person name="Simone D."/>
            <person name="Lopez-Fernandez M."/>
            <person name="Wu X."/>
            <person name="de Brujin I."/>
            <person name="Lundin D."/>
            <person name="Andersson A."/>
            <person name="Bertilsson S."/>
            <person name="Dopson M."/>
        </authorList>
    </citation>
    <scope>NUCLEOTIDE SEQUENCE</scope>
    <source>
        <strain evidence="1">MM415B02063</strain>
    </source>
</reference>
<dbReference type="InterPro" id="IPR001387">
    <property type="entry name" value="Cro/C1-type_HTH"/>
</dbReference>
<dbReference type="EMBL" id="MT142639">
    <property type="protein sequence ID" value="QJA86506.1"/>
    <property type="molecule type" value="Genomic_DNA"/>
</dbReference>
<sequence length="77" mass="8933">MKRTQNGQTYKSLKSLRKQLGISSDEAARWCGISLGWYNTIERGIKIPKSQHIQAEVVKFVERMRCQVKHKKQSKVS</sequence>
<gene>
    <name evidence="1" type="ORF">MM415B02063_0008</name>
</gene>
<dbReference type="AlphaFoldDB" id="A0A6M3KWK3"/>
<dbReference type="Pfam" id="PF13560">
    <property type="entry name" value="HTH_31"/>
    <property type="match status" value="1"/>
</dbReference>